<dbReference type="PROSITE" id="PS51109">
    <property type="entry name" value="G5"/>
    <property type="match status" value="1"/>
</dbReference>
<dbReference type="RefSeq" id="WP_164446031.1">
    <property type="nucleotide sequence ID" value="NZ_SAIY01000002.1"/>
</dbReference>
<gene>
    <name evidence="3" type="ORF">ENC19_05240</name>
</gene>
<keyword evidence="4" id="KW-1185">Reference proteome</keyword>
<sequence length="127" mass="13513">MEKKTIRHGTRTVQDSSLAEGKRVVRTRGVDGVRTLTYRVTVVDGVQTSKELVSSVVTRKPVTEVVAKGTKPASRCDPNYTPCVPIASDVDCAGGSGNGPAYVTGPVEVVGTDIYDLDRDNDGWGCD</sequence>
<dbReference type="EMBL" id="SAIY01000002">
    <property type="protein sequence ID" value="NGM12123.1"/>
    <property type="molecule type" value="Genomic_DNA"/>
</dbReference>
<dbReference type="SMART" id="SM01208">
    <property type="entry name" value="G5"/>
    <property type="match status" value="1"/>
</dbReference>
<reference evidence="3 4" key="1">
    <citation type="submission" date="2020-02" db="EMBL/GenBank/DDBJ databases">
        <title>Draft Genome Sequence of Verrucosispora sp. Strain CWR15, Isolated from Gulf of Mexico Sponge.</title>
        <authorList>
            <person name="Kennedy S.J."/>
            <person name="Cella E."/>
            <person name="Azarian T."/>
            <person name="Baker B.J."/>
            <person name="Shaw L.N."/>
        </authorList>
    </citation>
    <scope>NUCLEOTIDE SEQUENCE [LARGE SCALE GENOMIC DNA]</scope>
    <source>
        <strain evidence="3 4">CWR15</strain>
    </source>
</reference>
<protein>
    <recommendedName>
        <fullName evidence="2">G5 domain-containing protein</fullName>
    </recommendedName>
</protein>
<evidence type="ECO:0000256" key="1">
    <source>
        <dbReference type="ARBA" id="ARBA00022729"/>
    </source>
</evidence>
<dbReference type="Gene3D" id="2.20.230.10">
    <property type="entry name" value="Resuscitation-promoting factor rpfb"/>
    <property type="match status" value="1"/>
</dbReference>
<dbReference type="InterPro" id="IPR011098">
    <property type="entry name" value="G5_dom"/>
</dbReference>
<organism evidence="3 4">
    <name type="scientific">Verrucosispora sioxanthis</name>
    <dbReference type="NCBI Taxonomy" id="2499994"/>
    <lineage>
        <taxon>Bacteria</taxon>
        <taxon>Bacillati</taxon>
        <taxon>Actinomycetota</taxon>
        <taxon>Actinomycetes</taxon>
        <taxon>Micromonosporales</taxon>
        <taxon>Micromonosporaceae</taxon>
        <taxon>Micromonospora</taxon>
    </lineage>
</organism>
<proteinExistence type="predicted"/>
<evidence type="ECO:0000313" key="3">
    <source>
        <dbReference type="EMBL" id="NGM12123.1"/>
    </source>
</evidence>
<evidence type="ECO:0000313" key="4">
    <source>
        <dbReference type="Proteomes" id="UP000478148"/>
    </source>
</evidence>
<keyword evidence="1" id="KW-0732">Signal</keyword>
<dbReference type="Pfam" id="PF07501">
    <property type="entry name" value="G5"/>
    <property type="match status" value="1"/>
</dbReference>
<accession>A0A6M1L706</accession>
<feature type="domain" description="G5" evidence="2">
    <location>
        <begin position="1"/>
        <end position="72"/>
    </location>
</feature>
<name>A0A6M1L706_9ACTN</name>
<dbReference type="AlphaFoldDB" id="A0A6M1L706"/>
<dbReference type="Proteomes" id="UP000478148">
    <property type="component" value="Unassembled WGS sequence"/>
</dbReference>
<comment type="caution">
    <text evidence="3">The sequence shown here is derived from an EMBL/GenBank/DDBJ whole genome shotgun (WGS) entry which is preliminary data.</text>
</comment>
<evidence type="ECO:0000259" key="2">
    <source>
        <dbReference type="PROSITE" id="PS51109"/>
    </source>
</evidence>